<dbReference type="Proteomes" id="UP001437256">
    <property type="component" value="Unassembled WGS sequence"/>
</dbReference>
<dbReference type="Pfam" id="PF13409">
    <property type="entry name" value="GST_N_2"/>
    <property type="match status" value="1"/>
</dbReference>
<dbReference type="Gene3D" id="1.20.1050.10">
    <property type="match status" value="1"/>
</dbReference>
<gene>
    <name evidence="2" type="ORF">AAF712_009061</name>
</gene>
<feature type="domain" description="GST N-terminal" evidence="1">
    <location>
        <begin position="9"/>
        <end position="100"/>
    </location>
</feature>
<dbReference type="InterPro" id="IPR004045">
    <property type="entry name" value="Glutathione_S-Trfase_N"/>
</dbReference>
<dbReference type="EMBL" id="JBBXMP010000069">
    <property type="protein sequence ID" value="KAL0063993.1"/>
    <property type="molecule type" value="Genomic_DNA"/>
</dbReference>
<evidence type="ECO:0000313" key="2">
    <source>
        <dbReference type="EMBL" id="KAL0063993.1"/>
    </source>
</evidence>
<dbReference type="InterPro" id="IPR054416">
    <property type="entry name" value="GST_UstS-like_C"/>
</dbReference>
<reference evidence="2 3" key="1">
    <citation type="submission" date="2024-05" db="EMBL/GenBank/DDBJ databases">
        <title>A draft genome resource for the thread blight pathogen Marasmius tenuissimus strain MS-2.</title>
        <authorList>
            <person name="Yulfo-Soto G.E."/>
            <person name="Baruah I.K."/>
            <person name="Amoako-Attah I."/>
            <person name="Bukari Y."/>
            <person name="Meinhardt L.W."/>
            <person name="Bailey B.A."/>
            <person name="Cohen S.P."/>
        </authorList>
    </citation>
    <scope>NUCLEOTIDE SEQUENCE [LARGE SCALE GENOMIC DNA]</scope>
    <source>
        <strain evidence="2 3">MS-2</strain>
    </source>
</reference>
<dbReference type="Pfam" id="PF22041">
    <property type="entry name" value="GST_C_7"/>
    <property type="match status" value="1"/>
</dbReference>
<dbReference type="SUPFAM" id="SSF52833">
    <property type="entry name" value="Thioredoxin-like"/>
    <property type="match status" value="1"/>
</dbReference>
<dbReference type="PROSITE" id="PS50404">
    <property type="entry name" value="GST_NTER"/>
    <property type="match status" value="1"/>
</dbReference>
<comment type="caution">
    <text evidence="2">The sequence shown here is derived from an EMBL/GenBank/DDBJ whole genome shotgun (WGS) entry which is preliminary data.</text>
</comment>
<name>A0ABR2ZTA2_9AGAR</name>
<accession>A0ABR2ZTA2</accession>
<sequence length="248" mass="27428">MITLYDMGPTACPTDLGASPHTRKIIFTLNYKKLPFEIKPIAPDDIEATAKAVGAPHTSILANGKPRYTIPFIQDHNTGKAVSDSFRIAEYLDEAYPDTPKVIPDGTRALQLVFIDALTPKFMLLIPVVFPKFEELYPGFIAGRRKVYGGGPDSPYPDFPQLTEEQKKGMWVQAKASFGQLEAAYGEEKLWVMGGKPVFADFALSVFFVTLMVACGEESEEWKDVSGWAGGRIGRLVEETLKYRSPAV</sequence>
<dbReference type="Gene3D" id="3.40.30.10">
    <property type="entry name" value="Glutaredoxin"/>
    <property type="match status" value="1"/>
</dbReference>
<protein>
    <recommendedName>
        <fullName evidence="1">GST N-terminal domain-containing protein</fullName>
    </recommendedName>
</protein>
<evidence type="ECO:0000313" key="3">
    <source>
        <dbReference type="Proteomes" id="UP001437256"/>
    </source>
</evidence>
<keyword evidence="3" id="KW-1185">Reference proteome</keyword>
<proteinExistence type="predicted"/>
<evidence type="ECO:0000259" key="1">
    <source>
        <dbReference type="PROSITE" id="PS50404"/>
    </source>
</evidence>
<organism evidence="2 3">
    <name type="scientific">Marasmius tenuissimus</name>
    <dbReference type="NCBI Taxonomy" id="585030"/>
    <lineage>
        <taxon>Eukaryota</taxon>
        <taxon>Fungi</taxon>
        <taxon>Dikarya</taxon>
        <taxon>Basidiomycota</taxon>
        <taxon>Agaricomycotina</taxon>
        <taxon>Agaricomycetes</taxon>
        <taxon>Agaricomycetidae</taxon>
        <taxon>Agaricales</taxon>
        <taxon>Marasmiineae</taxon>
        <taxon>Marasmiaceae</taxon>
        <taxon>Marasmius</taxon>
    </lineage>
</organism>
<dbReference type="InterPro" id="IPR036249">
    <property type="entry name" value="Thioredoxin-like_sf"/>
</dbReference>